<protein>
    <submittedName>
        <fullName evidence="2">Uncharacterized protein</fullName>
    </submittedName>
</protein>
<name>A0ABQ8U2H0_9EUKA</name>
<reference evidence="2" key="1">
    <citation type="journal article" date="2022" name="bioRxiv">
        <title>Genomics of Preaxostyla Flagellates Illuminates Evolutionary Transitions and the Path Towards Mitochondrial Loss.</title>
        <authorList>
            <person name="Novak L.V.F."/>
            <person name="Treitli S.C."/>
            <person name="Pyrih J."/>
            <person name="Halakuc P."/>
            <person name="Pipaliya S.V."/>
            <person name="Vacek V."/>
            <person name="Brzon O."/>
            <person name="Soukal P."/>
            <person name="Eme L."/>
            <person name="Dacks J.B."/>
            <person name="Karnkowska A."/>
            <person name="Elias M."/>
            <person name="Hampl V."/>
        </authorList>
    </citation>
    <scope>NUCLEOTIDE SEQUENCE</scope>
    <source>
        <strain evidence="2">RCP-MX</strain>
    </source>
</reference>
<proteinExistence type="predicted"/>
<gene>
    <name evidence="2" type="ORF">PAPYR_12063</name>
</gene>
<dbReference type="Proteomes" id="UP001141327">
    <property type="component" value="Unassembled WGS sequence"/>
</dbReference>
<evidence type="ECO:0000313" key="3">
    <source>
        <dbReference type="Proteomes" id="UP001141327"/>
    </source>
</evidence>
<accession>A0ABQ8U2H0</accession>
<feature type="compositionally biased region" description="Basic residues" evidence="1">
    <location>
        <begin position="85"/>
        <end position="94"/>
    </location>
</feature>
<organism evidence="2 3">
    <name type="scientific">Paratrimastix pyriformis</name>
    <dbReference type="NCBI Taxonomy" id="342808"/>
    <lineage>
        <taxon>Eukaryota</taxon>
        <taxon>Metamonada</taxon>
        <taxon>Preaxostyla</taxon>
        <taxon>Paratrimastigidae</taxon>
        <taxon>Paratrimastix</taxon>
    </lineage>
</organism>
<dbReference type="EMBL" id="JAPMOS010000260">
    <property type="protein sequence ID" value="KAJ4453433.1"/>
    <property type="molecule type" value="Genomic_DNA"/>
</dbReference>
<evidence type="ECO:0000256" key="1">
    <source>
        <dbReference type="SAM" id="MobiDB-lite"/>
    </source>
</evidence>
<feature type="region of interest" description="Disordered" evidence="1">
    <location>
        <begin position="73"/>
        <end position="94"/>
    </location>
</feature>
<sequence length="94" mass="11097">MYYKPTITVSGECENLHKNMSVFDILQQCHAKLSINNHDVTPNMGLIKLMSQLTQDKNKQQIREKQQEEANRINRLEELLGMNKKINKRKSNRR</sequence>
<comment type="caution">
    <text evidence="2">The sequence shown here is derived from an EMBL/GenBank/DDBJ whole genome shotgun (WGS) entry which is preliminary data.</text>
</comment>
<keyword evidence="3" id="KW-1185">Reference proteome</keyword>
<evidence type="ECO:0000313" key="2">
    <source>
        <dbReference type="EMBL" id="KAJ4453433.1"/>
    </source>
</evidence>